<keyword evidence="7 11" id="KW-0472">Membrane</keyword>
<keyword evidence="9" id="KW-0807">Transducer</keyword>
<name>X2DGN8_PLEER</name>
<evidence type="ECO:0000256" key="7">
    <source>
        <dbReference type="ARBA" id="ARBA00023136"/>
    </source>
</evidence>
<feature type="transmembrane region" description="Helical" evidence="11">
    <location>
        <begin position="6"/>
        <end position="24"/>
    </location>
</feature>
<keyword evidence="3" id="KW-0589">Pheromone response</keyword>
<evidence type="ECO:0000256" key="6">
    <source>
        <dbReference type="ARBA" id="ARBA00023040"/>
    </source>
</evidence>
<dbReference type="GO" id="GO:0004933">
    <property type="term" value="F:mating-type a-factor pheromone receptor activity"/>
    <property type="evidence" value="ECO:0007669"/>
    <property type="project" value="InterPro"/>
</dbReference>
<dbReference type="CDD" id="cd14966">
    <property type="entry name" value="7tmD_STE3"/>
    <property type="match status" value="1"/>
</dbReference>
<dbReference type="PRINTS" id="PR00899">
    <property type="entry name" value="GPCRSTE3"/>
</dbReference>
<evidence type="ECO:0000256" key="1">
    <source>
        <dbReference type="ARBA" id="ARBA00004141"/>
    </source>
</evidence>
<evidence type="ECO:0000256" key="9">
    <source>
        <dbReference type="ARBA" id="ARBA00023224"/>
    </source>
</evidence>
<feature type="region of interest" description="Disordered" evidence="10">
    <location>
        <begin position="313"/>
        <end position="457"/>
    </location>
</feature>
<feature type="transmembrane region" description="Helical" evidence="11">
    <location>
        <begin position="210"/>
        <end position="233"/>
    </location>
</feature>
<reference evidence="12" key="1">
    <citation type="submission" date="2013-04" db="EMBL/GenBank/DDBJ databases">
        <authorList>
            <person name="Ryu J.-S."/>
        </authorList>
    </citation>
    <scope>NUCLEOTIDE SEQUENCE</scope>
    <source>
        <strain evidence="12">KNR2312</strain>
    </source>
</reference>
<dbReference type="EMBL" id="KC879319">
    <property type="protein sequence ID" value="AHL45286.1"/>
    <property type="molecule type" value="mRNA"/>
</dbReference>
<evidence type="ECO:0000256" key="8">
    <source>
        <dbReference type="ARBA" id="ARBA00023170"/>
    </source>
</evidence>
<feature type="transmembrane region" description="Helical" evidence="11">
    <location>
        <begin position="66"/>
        <end position="89"/>
    </location>
</feature>
<keyword evidence="8 12" id="KW-0675">Receptor</keyword>
<evidence type="ECO:0000256" key="10">
    <source>
        <dbReference type="SAM" id="MobiDB-lite"/>
    </source>
</evidence>
<sequence>MRPEFAPIAFISAFSVLLVVPWHWRARNAATLSMAAWLFITNTIYAIDAVVWSGNVKIVIPVWCDISTKIIIGSQFALPAACLCISIHLERVASVRAARIMQQDRRRRQIFEGIMCWGLPAVFMALRYIVQGHRFDVIEDYGCRPTTYISYVGIFLMYFPPLFMALVSFVFSALALRHFLRRRVTFALHLQASNSALTTSRYFRLMSMALAQMFAIVAVTAYTLWFTLIAVPIRPYTSWADVHSDWSRIDQYLTKFTPPLVVRSFYALWWMVPLSTFLFVAFFAFGQEALDEYRKCCMWLVSVFRSKSALSEKLNPKGTTNSSTTDSSLTIPQYYYPQPPPPPKYLPDTPIDSSFSDSSSNYASDPKPTSPVDQEAHPLPPLTPFSCGSTSRMGVESKPSSLRSPIFSPSPTPDPSNVETSPFPPPPPSRPRVRPIIPASEPQEPSSPRPLTYPSADAWHRSIAITFPSS</sequence>
<feature type="transmembrane region" description="Helical" evidence="11">
    <location>
        <begin position="110"/>
        <end position="129"/>
    </location>
</feature>
<dbReference type="Pfam" id="PF02076">
    <property type="entry name" value="STE3"/>
    <property type="match status" value="1"/>
</dbReference>
<protein>
    <submittedName>
        <fullName evidence="12">Pheromone receptor STE3.3.4</fullName>
    </submittedName>
</protein>
<evidence type="ECO:0000313" key="12">
    <source>
        <dbReference type="EMBL" id="AHL45286.1"/>
    </source>
</evidence>
<dbReference type="InterPro" id="IPR001546">
    <property type="entry name" value="GPCR_Pheromne_A_rcpt"/>
</dbReference>
<evidence type="ECO:0000256" key="11">
    <source>
        <dbReference type="SAM" id="Phobius"/>
    </source>
</evidence>
<feature type="compositionally biased region" description="Low complexity" evidence="10">
    <location>
        <begin position="346"/>
        <end position="365"/>
    </location>
</feature>
<organism evidence="12">
    <name type="scientific">Pleurotus eryngii var. eryngii</name>
    <dbReference type="NCBI Taxonomy" id="280321"/>
    <lineage>
        <taxon>Eukaryota</taxon>
        <taxon>Fungi</taxon>
        <taxon>Dikarya</taxon>
        <taxon>Basidiomycota</taxon>
        <taxon>Agaricomycotina</taxon>
        <taxon>Agaricomycetes</taxon>
        <taxon>Agaricomycetidae</taxon>
        <taxon>Agaricales</taxon>
        <taxon>Pleurotineae</taxon>
        <taxon>Pleurotaceae</taxon>
        <taxon>Pleurotus</taxon>
    </lineage>
</organism>
<dbReference type="PANTHER" id="PTHR28097">
    <property type="entry name" value="PHEROMONE A FACTOR RECEPTOR"/>
    <property type="match status" value="1"/>
</dbReference>
<comment type="subcellular location">
    <subcellularLocation>
        <location evidence="1">Membrane</location>
        <topology evidence="1">Multi-pass membrane protein</topology>
    </subcellularLocation>
</comment>
<dbReference type="InterPro" id="IPR001499">
    <property type="entry name" value="GPCR_STE3"/>
</dbReference>
<evidence type="ECO:0000256" key="4">
    <source>
        <dbReference type="ARBA" id="ARBA00022692"/>
    </source>
</evidence>
<feature type="transmembrane region" description="Helical" evidence="11">
    <location>
        <begin position="36"/>
        <end position="54"/>
    </location>
</feature>
<dbReference type="PANTHER" id="PTHR28097:SF1">
    <property type="entry name" value="PHEROMONE A FACTOR RECEPTOR"/>
    <property type="match status" value="1"/>
</dbReference>
<feature type="compositionally biased region" description="Polar residues" evidence="10">
    <location>
        <begin position="386"/>
        <end position="407"/>
    </location>
</feature>
<keyword evidence="6" id="KW-0297">G-protein coupled receptor</keyword>
<dbReference type="PRINTS" id="PR00900">
    <property type="entry name" value="PHEROMONEAR"/>
</dbReference>
<evidence type="ECO:0000256" key="2">
    <source>
        <dbReference type="ARBA" id="ARBA00011085"/>
    </source>
</evidence>
<feature type="transmembrane region" description="Helical" evidence="11">
    <location>
        <begin position="266"/>
        <end position="285"/>
    </location>
</feature>
<dbReference type="GO" id="GO:0005886">
    <property type="term" value="C:plasma membrane"/>
    <property type="evidence" value="ECO:0007669"/>
    <property type="project" value="TreeGrafter"/>
</dbReference>
<accession>X2DGN8</accession>
<feature type="transmembrane region" description="Helical" evidence="11">
    <location>
        <begin position="149"/>
        <end position="176"/>
    </location>
</feature>
<proteinExistence type="evidence at transcript level"/>
<dbReference type="AlphaFoldDB" id="X2DGN8"/>
<evidence type="ECO:0000256" key="5">
    <source>
        <dbReference type="ARBA" id="ARBA00022989"/>
    </source>
</evidence>
<feature type="compositionally biased region" description="Low complexity" evidence="10">
    <location>
        <begin position="319"/>
        <end position="336"/>
    </location>
</feature>
<keyword evidence="4 11" id="KW-0812">Transmembrane</keyword>
<keyword evidence="5 11" id="KW-1133">Transmembrane helix</keyword>
<evidence type="ECO:0000256" key="3">
    <source>
        <dbReference type="ARBA" id="ARBA00022507"/>
    </source>
</evidence>
<comment type="similarity">
    <text evidence="2">Belongs to the G-protein coupled receptor 4 family.</text>
</comment>
<reference evidence="12" key="2">
    <citation type="journal article" date="2014" name="PLoS ONE">
        <title>Identification and Functional Analysis of Pheromone and Receptor Genes in the B3 Mating Locus of Pleurotus eryngii.</title>
        <authorList>
            <person name="Kim K.H."/>
            <person name="Kang Y.M."/>
            <person name="Im C.H."/>
            <person name="Ali A."/>
            <person name="Kim S.Y."/>
            <person name="Je H.J."/>
            <person name="Kim M.K."/>
            <person name="Rho H.S."/>
            <person name="Lee H.S."/>
            <person name="Kong W.S."/>
            <person name="Ryu J.S."/>
        </authorList>
    </citation>
    <scope>NUCLEOTIDE SEQUENCE</scope>
    <source>
        <strain evidence="12">KNR2312</strain>
    </source>
</reference>
<dbReference type="GO" id="GO:0000750">
    <property type="term" value="P:pheromone-dependent signal transduction involved in conjugation with cellular fusion"/>
    <property type="evidence" value="ECO:0007669"/>
    <property type="project" value="TreeGrafter"/>
</dbReference>